<organism evidence="3 4">
    <name type="scientific">Emiliania huxleyi (strain CCMP1516)</name>
    <dbReference type="NCBI Taxonomy" id="280463"/>
    <lineage>
        <taxon>Eukaryota</taxon>
        <taxon>Haptista</taxon>
        <taxon>Haptophyta</taxon>
        <taxon>Prymnesiophyceae</taxon>
        <taxon>Isochrysidales</taxon>
        <taxon>Noelaerhabdaceae</taxon>
        <taxon>Emiliania</taxon>
    </lineage>
</organism>
<reference evidence="3" key="2">
    <citation type="submission" date="2024-10" db="UniProtKB">
        <authorList>
            <consortium name="EnsemblProtists"/>
        </authorList>
    </citation>
    <scope>IDENTIFICATION</scope>
</reference>
<protein>
    <recommendedName>
        <fullName evidence="2">(S)-ureidoglycine aminohydrolase cupin domain-containing protein</fullName>
    </recommendedName>
</protein>
<dbReference type="RefSeq" id="XP_005782422.1">
    <property type="nucleotide sequence ID" value="XM_005782365.1"/>
</dbReference>
<proteinExistence type="predicted"/>
<dbReference type="InterPro" id="IPR014710">
    <property type="entry name" value="RmlC-like_jellyroll"/>
</dbReference>
<dbReference type="Gene3D" id="2.60.120.10">
    <property type="entry name" value="Jelly Rolls"/>
    <property type="match status" value="1"/>
</dbReference>
<feature type="region of interest" description="Disordered" evidence="1">
    <location>
        <begin position="156"/>
        <end position="178"/>
    </location>
</feature>
<reference evidence="4" key="1">
    <citation type="journal article" date="2013" name="Nature">
        <title>Pan genome of the phytoplankton Emiliania underpins its global distribution.</title>
        <authorList>
            <person name="Read B.A."/>
            <person name="Kegel J."/>
            <person name="Klute M.J."/>
            <person name="Kuo A."/>
            <person name="Lefebvre S.C."/>
            <person name="Maumus F."/>
            <person name="Mayer C."/>
            <person name="Miller J."/>
            <person name="Monier A."/>
            <person name="Salamov A."/>
            <person name="Young J."/>
            <person name="Aguilar M."/>
            <person name="Claverie J.M."/>
            <person name="Frickenhaus S."/>
            <person name="Gonzalez K."/>
            <person name="Herman E.K."/>
            <person name="Lin Y.C."/>
            <person name="Napier J."/>
            <person name="Ogata H."/>
            <person name="Sarno A.F."/>
            <person name="Shmutz J."/>
            <person name="Schroeder D."/>
            <person name="de Vargas C."/>
            <person name="Verret F."/>
            <person name="von Dassow P."/>
            <person name="Valentin K."/>
            <person name="Van de Peer Y."/>
            <person name="Wheeler G."/>
            <person name="Dacks J.B."/>
            <person name="Delwiche C.F."/>
            <person name="Dyhrman S.T."/>
            <person name="Glockner G."/>
            <person name="John U."/>
            <person name="Richards T."/>
            <person name="Worden A.Z."/>
            <person name="Zhang X."/>
            <person name="Grigoriev I.V."/>
            <person name="Allen A.E."/>
            <person name="Bidle K."/>
            <person name="Borodovsky M."/>
            <person name="Bowler C."/>
            <person name="Brownlee C."/>
            <person name="Cock J.M."/>
            <person name="Elias M."/>
            <person name="Gladyshev V.N."/>
            <person name="Groth M."/>
            <person name="Guda C."/>
            <person name="Hadaegh A."/>
            <person name="Iglesias-Rodriguez M.D."/>
            <person name="Jenkins J."/>
            <person name="Jones B.M."/>
            <person name="Lawson T."/>
            <person name="Leese F."/>
            <person name="Lindquist E."/>
            <person name="Lobanov A."/>
            <person name="Lomsadze A."/>
            <person name="Malik S.B."/>
            <person name="Marsh M.E."/>
            <person name="Mackinder L."/>
            <person name="Mock T."/>
            <person name="Mueller-Roeber B."/>
            <person name="Pagarete A."/>
            <person name="Parker M."/>
            <person name="Probert I."/>
            <person name="Quesneville H."/>
            <person name="Raines C."/>
            <person name="Rensing S.A."/>
            <person name="Riano-Pachon D.M."/>
            <person name="Richier S."/>
            <person name="Rokitta S."/>
            <person name="Shiraiwa Y."/>
            <person name="Soanes D.M."/>
            <person name="van der Giezen M."/>
            <person name="Wahlund T.M."/>
            <person name="Williams B."/>
            <person name="Wilson W."/>
            <person name="Wolfe G."/>
            <person name="Wurch L.L."/>
        </authorList>
    </citation>
    <scope>NUCLEOTIDE SEQUENCE</scope>
</reference>
<dbReference type="InterPro" id="IPR008579">
    <property type="entry name" value="UGlyAH_Cupin_dom"/>
</dbReference>
<dbReference type="HOGENOM" id="CLU_1513311_0_0_1"/>
<dbReference type="PaxDb" id="2903-EOD29993"/>
<evidence type="ECO:0000313" key="4">
    <source>
        <dbReference type="Proteomes" id="UP000013827"/>
    </source>
</evidence>
<feature type="domain" description="(S)-ureidoglycine aminohydrolase cupin" evidence="2">
    <location>
        <begin position="42"/>
        <end position="103"/>
    </location>
</feature>
<dbReference type="AlphaFoldDB" id="A0A0D3K2K8"/>
<evidence type="ECO:0000259" key="2">
    <source>
        <dbReference type="Pfam" id="PF05899"/>
    </source>
</evidence>
<dbReference type="Pfam" id="PF05899">
    <property type="entry name" value="Cupin_3"/>
    <property type="match status" value="1"/>
</dbReference>
<accession>A0A0D3K2K8</accession>
<evidence type="ECO:0000256" key="1">
    <source>
        <dbReference type="SAM" id="MobiDB-lite"/>
    </source>
</evidence>
<evidence type="ECO:0000313" key="3">
    <source>
        <dbReference type="EnsemblProtists" id="EOD29993"/>
    </source>
</evidence>
<dbReference type="GeneID" id="17275267"/>
<dbReference type="Proteomes" id="UP000013827">
    <property type="component" value="Unassembled WGS sequence"/>
</dbReference>
<dbReference type="KEGG" id="ehx:EMIHUDRAFT_99451"/>
<dbReference type="EnsemblProtists" id="EOD29993">
    <property type="protein sequence ID" value="EOD29993"/>
    <property type="gene ID" value="EMIHUDRAFT_99451"/>
</dbReference>
<name>A0A0D3K2K8_EMIH1</name>
<sequence>MAPHELCTVTAAADVPDDFKALATAWPLWDSKTHPQKPRGSGKFRFDYNGTYASERVLIMSGAATLKPTDGSPSFDIKAGDAVTFWNGFSCDWRVTKRMTKHYAYYSEDGKPEEEYETGIACDMCSADCFAESYLFEEMDICPTCFKKDEARFEGAEHQKEGEAVPAEQPQKKRKQKA</sequence>
<keyword evidence="4" id="KW-1185">Reference proteome</keyword>